<name>A0A813W3Y7_9BILA</name>
<dbReference type="AlphaFoldDB" id="A0A813W3Y7"/>
<keyword evidence="1" id="KW-0472">Membrane</keyword>
<evidence type="ECO:0000256" key="1">
    <source>
        <dbReference type="SAM" id="Phobius"/>
    </source>
</evidence>
<keyword evidence="1" id="KW-1133">Transmembrane helix</keyword>
<evidence type="ECO:0000313" key="2">
    <source>
        <dbReference type="EMBL" id="CAF0845349.1"/>
    </source>
</evidence>
<comment type="caution">
    <text evidence="2">The sequence shown here is derived from an EMBL/GenBank/DDBJ whole genome shotgun (WGS) entry which is preliminary data.</text>
</comment>
<dbReference type="Proteomes" id="UP000663889">
    <property type="component" value="Unassembled WGS sequence"/>
</dbReference>
<proteinExistence type="predicted"/>
<feature type="transmembrane region" description="Helical" evidence="1">
    <location>
        <begin position="106"/>
        <end position="136"/>
    </location>
</feature>
<sequence length="213" mass="24472">MHNQKSSYINWSYSGSTDMSFGTGATTSEKILGYGAGLIALAFYSYFFLMKIYPWNSWQYLLASLLAFDIAGGLVCNCLNSCKRFYSTSLQSEETSITVRLLKRHWFLTIIHIHPLIIQCCFGSSYIGIYGIFWYFALQSSAFIVMKTPLYLQRPMAMLCCLIALLFNSYIIRALNGFEWLIPALFIKIVYGHLVQEEPYRPLTEKHLNHLSN</sequence>
<feature type="transmembrane region" description="Helical" evidence="1">
    <location>
        <begin position="156"/>
        <end position="175"/>
    </location>
</feature>
<protein>
    <submittedName>
        <fullName evidence="2">Uncharacterized protein</fullName>
    </submittedName>
</protein>
<accession>A0A813W3Y7</accession>
<reference evidence="2" key="1">
    <citation type="submission" date="2021-02" db="EMBL/GenBank/DDBJ databases">
        <authorList>
            <person name="Nowell W R."/>
        </authorList>
    </citation>
    <scope>NUCLEOTIDE SEQUENCE</scope>
</reference>
<gene>
    <name evidence="2" type="ORF">SEV965_LOCUS2824</name>
</gene>
<organism evidence="2 3">
    <name type="scientific">Rotaria sordida</name>
    <dbReference type="NCBI Taxonomy" id="392033"/>
    <lineage>
        <taxon>Eukaryota</taxon>
        <taxon>Metazoa</taxon>
        <taxon>Spiralia</taxon>
        <taxon>Gnathifera</taxon>
        <taxon>Rotifera</taxon>
        <taxon>Eurotatoria</taxon>
        <taxon>Bdelloidea</taxon>
        <taxon>Philodinida</taxon>
        <taxon>Philodinidae</taxon>
        <taxon>Rotaria</taxon>
    </lineage>
</organism>
<dbReference type="EMBL" id="CAJNOU010000068">
    <property type="protein sequence ID" value="CAF0845349.1"/>
    <property type="molecule type" value="Genomic_DNA"/>
</dbReference>
<keyword evidence="1" id="KW-0812">Transmembrane</keyword>
<evidence type="ECO:0000313" key="3">
    <source>
        <dbReference type="Proteomes" id="UP000663889"/>
    </source>
</evidence>
<feature type="transmembrane region" description="Helical" evidence="1">
    <location>
        <begin position="31"/>
        <end position="52"/>
    </location>
</feature>
<feature type="transmembrane region" description="Helical" evidence="1">
    <location>
        <begin position="58"/>
        <end position="79"/>
    </location>
</feature>